<comment type="caution">
    <text evidence="1">The sequence shown here is derived from an EMBL/GenBank/DDBJ whole genome shotgun (WGS) entry which is preliminary data.</text>
</comment>
<dbReference type="AlphaFoldDB" id="A0AAV2MZM3"/>
<proteinExistence type="predicted"/>
<evidence type="ECO:0000313" key="2">
    <source>
        <dbReference type="Proteomes" id="UP001497644"/>
    </source>
</evidence>
<dbReference type="Proteomes" id="UP001497644">
    <property type="component" value="Unassembled WGS sequence"/>
</dbReference>
<keyword evidence="2" id="KW-1185">Reference proteome</keyword>
<evidence type="ECO:0000313" key="1">
    <source>
        <dbReference type="EMBL" id="CAL1672794.1"/>
    </source>
</evidence>
<reference evidence="1" key="1">
    <citation type="submission" date="2024-04" db="EMBL/GenBank/DDBJ databases">
        <authorList>
            <consortium name="Molecular Ecology Group"/>
        </authorList>
    </citation>
    <scope>NUCLEOTIDE SEQUENCE</scope>
</reference>
<protein>
    <submittedName>
        <fullName evidence="1">Uncharacterized protein</fullName>
    </submittedName>
</protein>
<sequence>MGITALVLDAQVVNDQISLDAHERKIAYYQQIKDKIKEKFVVNNVIFSSITLSWRGLWSQASVEHLTTLGVIKKNQIKILSTRAIIGGLTCFHLFNRTTQTME</sequence>
<name>A0AAV2MZM3_9HYME</name>
<dbReference type="EMBL" id="CAXIPU020000952">
    <property type="protein sequence ID" value="CAL1672794.1"/>
    <property type="molecule type" value="Genomic_DNA"/>
</dbReference>
<accession>A0AAV2MZM3</accession>
<gene>
    <name evidence="1" type="ORF">LPLAT_LOCUS11756</name>
</gene>
<organism evidence="1 2">
    <name type="scientific">Lasius platythorax</name>
    <dbReference type="NCBI Taxonomy" id="488582"/>
    <lineage>
        <taxon>Eukaryota</taxon>
        <taxon>Metazoa</taxon>
        <taxon>Ecdysozoa</taxon>
        <taxon>Arthropoda</taxon>
        <taxon>Hexapoda</taxon>
        <taxon>Insecta</taxon>
        <taxon>Pterygota</taxon>
        <taxon>Neoptera</taxon>
        <taxon>Endopterygota</taxon>
        <taxon>Hymenoptera</taxon>
        <taxon>Apocrita</taxon>
        <taxon>Aculeata</taxon>
        <taxon>Formicoidea</taxon>
        <taxon>Formicidae</taxon>
        <taxon>Formicinae</taxon>
        <taxon>Lasius</taxon>
        <taxon>Lasius</taxon>
    </lineage>
</organism>